<evidence type="ECO:0000313" key="4">
    <source>
        <dbReference type="Proteomes" id="UP000594903"/>
    </source>
</evidence>
<evidence type="ECO:0000313" key="3">
    <source>
        <dbReference type="Proteomes" id="UP000254603"/>
    </source>
</evidence>
<name>A0A378XKH6_9BURK</name>
<dbReference type="OrthoDB" id="8665290at2"/>
<reference evidence="2 3" key="1">
    <citation type="submission" date="2018-06" db="EMBL/GenBank/DDBJ databases">
        <authorList>
            <consortium name="Pathogen Informatics"/>
            <person name="Doyle S."/>
        </authorList>
    </citation>
    <scope>NUCLEOTIDE SEQUENCE [LARGE SCALE GENOMIC DNA]</scope>
    <source>
        <strain evidence="2 3">NCTC11997</strain>
    </source>
</reference>
<gene>
    <name evidence="1" type="ORF">I6G29_12200</name>
    <name evidence="2" type="ORF">NCTC11997_02514</name>
</gene>
<proteinExistence type="predicted"/>
<protein>
    <submittedName>
        <fullName evidence="2">Uncharacterized protein</fullName>
    </submittedName>
</protein>
<accession>A0A378XKH6</accession>
<dbReference type="EMBL" id="UGSB01000001">
    <property type="protein sequence ID" value="SUA57799.1"/>
    <property type="molecule type" value="Genomic_DNA"/>
</dbReference>
<dbReference type="Proteomes" id="UP000594903">
    <property type="component" value="Chromosome"/>
</dbReference>
<evidence type="ECO:0000313" key="2">
    <source>
        <dbReference type="EMBL" id="SUA57799.1"/>
    </source>
</evidence>
<evidence type="ECO:0000313" key="1">
    <source>
        <dbReference type="EMBL" id="QPT39858.1"/>
    </source>
</evidence>
<sequence length="115" mass="13176">MQNYLTSSFNRYLEYFDGETSAHIGIELLCHFEGIQVFLSFVAADTDYELIPEILPEERFEETSIHVSELLQDTDIDDEIETILSNAAEGDTLVFFCESNELIERALESLAYSNH</sequence>
<organism evidence="2 3">
    <name type="scientific">Oligella ureolytica</name>
    <dbReference type="NCBI Taxonomy" id="90244"/>
    <lineage>
        <taxon>Bacteria</taxon>
        <taxon>Pseudomonadati</taxon>
        <taxon>Pseudomonadota</taxon>
        <taxon>Betaproteobacteria</taxon>
        <taxon>Burkholderiales</taxon>
        <taxon>Alcaligenaceae</taxon>
        <taxon>Oligella</taxon>
    </lineage>
</organism>
<keyword evidence="4" id="KW-1185">Reference proteome</keyword>
<dbReference type="STRING" id="1122619.GCA_000373745_00260"/>
<reference evidence="1 4" key="2">
    <citation type="submission" date="2020-12" db="EMBL/GenBank/DDBJ databases">
        <title>FDA dAtabase for Regulatory Grade micrObial Sequences (FDA-ARGOS): Supporting development and validation of Infectious Disease Dx tests.</title>
        <authorList>
            <person name="Sproer C."/>
            <person name="Gronow S."/>
            <person name="Severitt S."/>
            <person name="Schroder I."/>
            <person name="Tallon L."/>
            <person name="Sadzewicz L."/>
            <person name="Zhao X."/>
            <person name="Boylan J."/>
            <person name="Ott S."/>
            <person name="Bowen H."/>
            <person name="Vavikolanu K."/>
            <person name="Mehta A."/>
            <person name="Aluvathingal J."/>
            <person name="Nadendla S."/>
            <person name="Lowell S."/>
            <person name="Myers T."/>
            <person name="Yan Y."/>
            <person name="Sichtig H."/>
        </authorList>
    </citation>
    <scope>NUCLEOTIDE SEQUENCE [LARGE SCALE GENOMIC DNA]</scope>
    <source>
        <strain evidence="1 4">FDAARGOS_872</strain>
    </source>
</reference>
<dbReference type="AlphaFoldDB" id="A0A378XKH6"/>
<dbReference type="RefSeq" id="WP_018573440.1">
    <property type="nucleotide sequence ID" value="NZ_CP065725.1"/>
</dbReference>
<dbReference type="EMBL" id="CP065725">
    <property type="protein sequence ID" value="QPT39858.1"/>
    <property type="molecule type" value="Genomic_DNA"/>
</dbReference>
<dbReference type="Proteomes" id="UP000254603">
    <property type="component" value="Unassembled WGS sequence"/>
</dbReference>